<dbReference type="Pfam" id="PF24663">
    <property type="entry name" value="DUF7651"/>
    <property type="match status" value="1"/>
</dbReference>
<evidence type="ECO:0000259" key="5">
    <source>
        <dbReference type="Pfam" id="PF24663"/>
    </source>
</evidence>
<dbReference type="EMBL" id="GISG01288235">
    <property type="protein sequence ID" value="MBA4680755.1"/>
    <property type="molecule type" value="Transcribed_RNA"/>
</dbReference>
<dbReference type="InterPro" id="IPR057540">
    <property type="entry name" value="Znf_SUZ12"/>
</dbReference>
<dbReference type="CDD" id="cd21749">
    <property type="entry name" value="ZnB-Zn_EMF2-like"/>
    <property type="match status" value="1"/>
</dbReference>
<feature type="domain" description="Polycomb protein SUZ12-like zinc finger" evidence="4">
    <location>
        <begin position="275"/>
        <end position="343"/>
    </location>
</feature>
<proteinExistence type="predicted"/>
<evidence type="ECO:0000256" key="1">
    <source>
        <dbReference type="ARBA" id="ARBA00023015"/>
    </source>
</evidence>
<evidence type="ECO:0000313" key="6">
    <source>
        <dbReference type="EMBL" id="MBA4680755.1"/>
    </source>
</evidence>
<evidence type="ECO:0000256" key="2">
    <source>
        <dbReference type="ARBA" id="ARBA00023163"/>
    </source>
</evidence>
<reference evidence="6" key="2">
    <citation type="submission" date="2020-07" db="EMBL/GenBank/DDBJ databases">
        <authorList>
            <person name="Vera ALvarez R."/>
            <person name="Arias-Moreno D.M."/>
            <person name="Jimenez-Jacinto V."/>
            <person name="Jimenez-Bremont J.F."/>
            <person name="Swaminathan K."/>
            <person name="Moose S.P."/>
            <person name="Guerrero-Gonzalez M.L."/>
            <person name="Marino-Ramirez L."/>
            <person name="Landsman D."/>
            <person name="Rodriguez-Kessler M."/>
            <person name="Delgado-Sanchez P."/>
        </authorList>
    </citation>
    <scope>NUCLEOTIDE SEQUENCE</scope>
    <source>
        <tissue evidence="6">Cladode</tissue>
    </source>
</reference>
<accession>A0A7C9B7K0</accession>
<feature type="signal peptide" evidence="3">
    <location>
        <begin position="1"/>
        <end position="16"/>
    </location>
</feature>
<dbReference type="InterPro" id="IPR056068">
    <property type="entry name" value="EMF2-like_DUF7651"/>
</dbReference>
<dbReference type="PANTHER" id="PTHR22597:SF22">
    <property type="entry name" value="POLYCOMB GROUP PROTEIN EMBRYONIC FLOWER 2-RELATED"/>
    <property type="match status" value="1"/>
</dbReference>
<keyword evidence="1" id="KW-0805">Transcription regulation</keyword>
<dbReference type="PANTHER" id="PTHR22597">
    <property type="entry name" value="POLYCOMB GROUP PROTEIN"/>
    <property type="match status" value="1"/>
</dbReference>
<organism evidence="6">
    <name type="scientific">Opuntia streptacantha</name>
    <name type="common">Prickly pear cactus</name>
    <name type="synonym">Opuntia cardona</name>
    <dbReference type="NCBI Taxonomy" id="393608"/>
    <lineage>
        <taxon>Eukaryota</taxon>
        <taxon>Viridiplantae</taxon>
        <taxon>Streptophyta</taxon>
        <taxon>Embryophyta</taxon>
        <taxon>Tracheophyta</taxon>
        <taxon>Spermatophyta</taxon>
        <taxon>Magnoliopsida</taxon>
        <taxon>eudicotyledons</taxon>
        <taxon>Gunneridae</taxon>
        <taxon>Pentapetalae</taxon>
        <taxon>Caryophyllales</taxon>
        <taxon>Cactineae</taxon>
        <taxon>Cactaceae</taxon>
        <taxon>Opuntioideae</taxon>
        <taxon>Opuntia</taxon>
    </lineage>
</organism>
<reference evidence="6" key="1">
    <citation type="journal article" date="2013" name="J. Plant Res.">
        <title>Effect of fungi and light on seed germination of three Opuntia species from semiarid lands of central Mexico.</title>
        <authorList>
            <person name="Delgado-Sanchez P."/>
            <person name="Jimenez-Bremont J.F."/>
            <person name="Guerrero-Gonzalez Mde L."/>
            <person name="Flores J."/>
        </authorList>
    </citation>
    <scope>NUCLEOTIDE SEQUENCE</scope>
    <source>
        <tissue evidence="6">Cladode</tissue>
    </source>
</reference>
<keyword evidence="2" id="KW-0804">Transcription</keyword>
<feature type="chain" id="PRO_5028469399" description="Polycomb protein VEFS-Box domain-containing protein" evidence="3">
    <location>
        <begin position="17"/>
        <end position="354"/>
    </location>
</feature>
<evidence type="ECO:0000256" key="3">
    <source>
        <dbReference type="SAM" id="SignalP"/>
    </source>
</evidence>
<protein>
    <recommendedName>
        <fullName evidence="7">Polycomb protein VEFS-Box domain-containing protein</fullName>
    </recommendedName>
</protein>
<dbReference type="Pfam" id="PF23320">
    <property type="entry name" value="Zn_SUZ12"/>
    <property type="match status" value="1"/>
</dbReference>
<keyword evidence="3" id="KW-0732">Signal</keyword>
<sequence length="354" mass="39876">MCRICSMILYLCPVISSPNGGVGVLGQEIIMPLFLQRCLQYKVRAKHCRRIQMSISLSETLNDQLQIQSLFPVHIMLARMLSDVPDTEHSAVYQYTKARALATHSTEEGAHVARTTFILPEMNKLVKGANSESLFILFISYGGANASCEFDTSREHVDNISFSSNIEKTCLWGKISLESLFLSWEKFPNLNKGVRCELLSTVDLVPSILKTSLLGVENCISLRVPNNASSMSVLQQVQVIISAEEQGAKESSAYNPCTYNNVPASSSHVLRLRTGNVIFNYRYYHNRLQRTEVTEDFSCPFCLVKCASFKGLKLHLLSSHDLFHFEFWVTDEYQAVNVSVKTDLWRPEVLTPSN</sequence>
<dbReference type="GO" id="GO:0031490">
    <property type="term" value="F:chromatin DNA binding"/>
    <property type="evidence" value="ECO:0007669"/>
    <property type="project" value="TreeGrafter"/>
</dbReference>
<dbReference type="AlphaFoldDB" id="A0A7C9B7K0"/>
<name>A0A7C9B7K0_OPUST</name>
<evidence type="ECO:0000259" key="4">
    <source>
        <dbReference type="Pfam" id="PF23320"/>
    </source>
</evidence>
<evidence type="ECO:0008006" key="7">
    <source>
        <dbReference type="Google" id="ProtNLM"/>
    </source>
</evidence>
<feature type="domain" description="DUF7651" evidence="5">
    <location>
        <begin position="40"/>
        <end position="249"/>
    </location>
</feature>
<dbReference type="GO" id="GO:0005634">
    <property type="term" value="C:nucleus"/>
    <property type="evidence" value="ECO:0007669"/>
    <property type="project" value="TreeGrafter"/>
</dbReference>